<dbReference type="AlphaFoldDB" id="A0ABF7RCM1"/>
<proteinExistence type="predicted"/>
<gene>
    <name evidence="1" type="ORF">RSIPO_04894</name>
</gene>
<sequence>MKTSDKRVRSSALDCEWPTTFEEGHYLKPSITNAAPNPSANRRAPFESPIFFRKIFIQQTSFSAVCGHQPD</sequence>
<evidence type="ECO:0000313" key="1">
    <source>
        <dbReference type="EMBL" id="CEJ19073.1"/>
    </source>
</evidence>
<evidence type="ECO:0000313" key="2">
    <source>
        <dbReference type="Proteomes" id="UP000053470"/>
    </source>
</evidence>
<protein>
    <submittedName>
        <fullName evidence="1">Uncharacterized protein</fullName>
    </submittedName>
</protein>
<dbReference type="Proteomes" id="UP000053470">
    <property type="component" value="Unassembled WGS sequence"/>
</dbReference>
<name>A0ABF7RCM1_RALSL</name>
<keyword evidence="2" id="KW-1185">Reference proteome</keyword>
<accession>A0ABF7RCM1</accession>
<dbReference type="EMBL" id="LN651282">
    <property type="protein sequence ID" value="CEJ19073.1"/>
    <property type="molecule type" value="Genomic_DNA"/>
</dbReference>
<reference evidence="1" key="1">
    <citation type="submission" date="2014-11" db="EMBL/GenBank/DDBJ databases">
        <authorList>
            <person name="Genoscope - CEA"/>
        </authorList>
    </citation>
    <scope>NUCLEOTIDE SEQUENCE</scope>
    <source>
        <strain evidence="1">IPO1609</strain>
    </source>
</reference>
<organism evidence="1 2">
    <name type="scientific">Ralstonia solanacearum IPO1609</name>
    <dbReference type="NCBI Taxonomy" id="564066"/>
    <lineage>
        <taxon>Bacteria</taxon>
        <taxon>Pseudomonadati</taxon>
        <taxon>Pseudomonadota</taxon>
        <taxon>Betaproteobacteria</taxon>
        <taxon>Burkholderiales</taxon>
        <taxon>Burkholderiaceae</taxon>
        <taxon>Ralstonia</taxon>
        <taxon>Ralstonia solanacearum species complex</taxon>
    </lineage>
</organism>
<reference evidence="1" key="2">
    <citation type="submission" date="2022-04" db="EMBL/GenBank/DDBJ databases">
        <title>Genomic draft of R. solanacearum strain IPO1609, a phylotype IIB1/biovar 2/race 3 strain isolated from potato in Europe.</title>
        <authorList>
            <person name="Boucher C."/>
            <person name="Carrere S."/>
            <person name="Dossat C."/>
            <person name="Elbaz M."/>
            <person name="Genin S."/>
            <person name="Gouzy J."/>
            <person name="Prior P."/>
            <person name="Segurens B."/>
            <person name="Wincker P."/>
        </authorList>
    </citation>
    <scope>NUCLEOTIDE SEQUENCE</scope>
    <source>
        <strain evidence="1">IPO1609</strain>
    </source>
</reference>